<name>A0ABS5KAY2_9BACT</name>
<evidence type="ECO:0000256" key="6">
    <source>
        <dbReference type="ARBA" id="ARBA00022679"/>
    </source>
</evidence>
<feature type="binding site" evidence="13">
    <location>
        <begin position="31"/>
        <end position="38"/>
    </location>
    <ligand>
        <name>ATP</name>
        <dbReference type="ChEBI" id="CHEBI:30616"/>
    </ligand>
</feature>
<protein>
    <recommendedName>
        <fullName evidence="5 13">Adenylyl-sulfate kinase</fullName>
        <ecNumber evidence="5 13">2.7.1.25</ecNumber>
    </recommendedName>
    <alternativeName>
        <fullName evidence="11 13">APS kinase</fullName>
    </alternativeName>
    <alternativeName>
        <fullName evidence="12 13">ATP adenosine-5'-phosphosulfate 3'-phosphotransferase</fullName>
    </alternativeName>
    <alternativeName>
        <fullName evidence="10 13">Adenosine-5'-phosphosulfate kinase</fullName>
    </alternativeName>
</protein>
<dbReference type="InterPro" id="IPR059117">
    <property type="entry name" value="APS_kinase_dom"/>
</dbReference>
<evidence type="ECO:0000259" key="15">
    <source>
        <dbReference type="Pfam" id="PF01583"/>
    </source>
</evidence>
<feature type="domain" description="APS kinase" evidence="15">
    <location>
        <begin position="24"/>
        <end position="173"/>
    </location>
</feature>
<evidence type="ECO:0000256" key="5">
    <source>
        <dbReference type="ARBA" id="ARBA00012121"/>
    </source>
</evidence>
<evidence type="ECO:0000256" key="1">
    <source>
        <dbReference type="ARBA" id="ARBA00001823"/>
    </source>
</evidence>
<comment type="similarity">
    <text evidence="4 13 14">Belongs to the APS kinase family.</text>
</comment>
<keyword evidence="9 13" id="KW-0067">ATP-binding</keyword>
<evidence type="ECO:0000256" key="12">
    <source>
        <dbReference type="ARBA" id="ARBA00031464"/>
    </source>
</evidence>
<dbReference type="CDD" id="cd02027">
    <property type="entry name" value="APSK"/>
    <property type="match status" value="1"/>
</dbReference>
<dbReference type="Pfam" id="PF01583">
    <property type="entry name" value="APS_kinase"/>
    <property type="match status" value="1"/>
</dbReference>
<keyword evidence="17" id="KW-1185">Reference proteome</keyword>
<keyword evidence="13" id="KW-0597">Phosphoprotein</keyword>
<evidence type="ECO:0000256" key="10">
    <source>
        <dbReference type="ARBA" id="ARBA00029724"/>
    </source>
</evidence>
<organism evidence="16 17">
    <name type="scientific">Carboxylicivirga mesophila</name>
    <dbReference type="NCBI Taxonomy" id="1166478"/>
    <lineage>
        <taxon>Bacteria</taxon>
        <taxon>Pseudomonadati</taxon>
        <taxon>Bacteroidota</taxon>
        <taxon>Bacteroidia</taxon>
        <taxon>Marinilabiliales</taxon>
        <taxon>Marinilabiliaceae</taxon>
        <taxon>Carboxylicivirga</taxon>
    </lineage>
</organism>
<evidence type="ECO:0000256" key="7">
    <source>
        <dbReference type="ARBA" id="ARBA00022741"/>
    </source>
</evidence>
<dbReference type="PANTHER" id="PTHR11055:SF1">
    <property type="entry name" value="PAPS SYNTHETASE, ISOFORM D"/>
    <property type="match status" value="1"/>
</dbReference>
<evidence type="ECO:0000256" key="9">
    <source>
        <dbReference type="ARBA" id="ARBA00022840"/>
    </source>
</evidence>
<comment type="function">
    <text evidence="2 13 14">Catalyzes the synthesis of activated sulfate.</text>
</comment>
<reference evidence="16 17" key="1">
    <citation type="journal article" date="2014" name="Int. J. Syst. Evol. Microbiol.">
        <title>Carboxylicivirga gen. nov. in the family Marinilabiliaceae with two novel species, Carboxylicivirga mesophila sp. nov. and Carboxylicivirga taeanensis sp. nov., and reclassification of Cytophaga fermentans as Saccharicrinis fermentans gen. nov., comb. nov.</title>
        <authorList>
            <person name="Yang S.H."/>
            <person name="Seo H.S."/>
            <person name="Woo J.H."/>
            <person name="Oh H.M."/>
            <person name="Jang H."/>
            <person name="Lee J.H."/>
            <person name="Kim S.J."/>
            <person name="Kwon K.K."/>
        </authorList>
    </citation>
    <scope>NUCLEOTIDE SEQUENCE [LARGE SCALE GENOMIC DNA]</scope>
    <source>
        <strain evidence="16 17">JCM 18290</strain>
    </source>
</reference>
<dbReference type="EC" id="2.7.1.25" evidence="5 13"/>
<dbReference type="Proteomes" id="UP000721861">
    <property type="component" value="Unassembled WGS sequence"/>
</dbReference>
<comment type="pathway">
    <text evidence="3 13 14">Sulfur metabolism; hydrogen sulfide biosynthesis; sulfite from sulfate: step 2/3.</text>
</comment>
<evidence type="ECO:0000256" key="8">
    <source>
        <dbReference type="ARBA" id="ARBA00022777"/>
    </source>
</evidence>
<evidence type="ECO:0000256" key="14">
    <source>
        <dbReference type="RuleBase" id="RU004347"/>
    </source>
</evidence>
<dbReference type="NCBIfam" id="TIGR00455">
    <property type="entry name" value="apsK"/>
    <property type="match status" value="1"/>
</dbReference>
<dbReference type="SUPFAM" id="SSF52540">
    <property type="entry name" value="P-loop containing nucleoside triphosphate hydrolases"/>
    <property type="match status" value="1"/>
</dbReference>
<keyword evidence="6 13" id="KW-0808">Transferase</keyword>
<dbReference type="Gene3D" id="3.40.50.300">
    <property type="entry name" value="P-loop containing nucleotide triphosphate hydrolases"/>
    <property type="match status" value="1"/>
</dbReference>
<dbReference type="GO" id="GO:0004020">
    <property type="term" value="F:adenylylsulfate kinase activity"/>
    <property type="evidence" value="ECO:0007669"/>
    <property type="project" value="UniProtKB-EC"/>
</dbReference>
<sequence>MNNIHPTNIYLNRDDKEQYLKQKAKVIWITGLSGSGKSTLAHGLERRLAERGYLTQVLDGDNIRTGINNNLGFTEEDRTENIRRIAEINKLFLNCGIITINAFISPTNDIRQMAREIIGDVDFIEIFVDASFDTCAQRDPKGLYKKALAGQIKNFTGLDAPFDRPDNAEVTINTDELSIEEGIEKAYSYVKSEVRW</sequence>
<accession>A0ABS5KAY2</accession>
<comment type="caution">
    <text evidence="16">The sequence shown here is derived from an EMBL/GenBank/DDBJ whole genome shotgun (WGS) entry which is preliminary data.</text>
</comment>
<gene>
    <name evidence="13 16" type="primary">cysC</name>
    <name evidence="16" type="ORF">KEM09_12040</name>
</gene>
<evidence type="ECO:0000256" key="3">
    <source>
        <dbReference type="ARBA" id="ARBA00004806"/>
    </source>
</evidence>
<dbReference type="EMBL" id="JAGUCN010000013">
    <property type="protein sequence ID" value="MBS2212140.1"/>
    <property type="molecule type" value="Genomic_DNA"/>
</dbReference>
<dbReference type="InterPro" id="IPR002891">
    <property type="entry name" value="APS"/>
</dbReference>
<comment type="catalytic activity">
    <reaction evidence="1 13 14">
        <text>adenosine 5'-phosphosulfate + ATP = 3'-phosphoadenylyl sulfate + ADP + H(+)</text>
        <dbReference type="Rhea" id="RHEA:24152"/>
        <dbReference type="ChEBI" id="CHEBI:15378"/>
        <dbReference type="ChEBI" id="CHEBI:30616"/>
        <dbReference type="ChEBI" id="CHEBI:58243"/>
        <dbReference type="ChEBI" id="CHEBI:58339"/>
        <dbReference type="ChEBI" id="CHEBI:456216"/>
        <dbReference type="EC" id="2.7.1.25"/>
    </reaction>
</comment>
<evidence type="ECO:0000256" key="4">
    <source>
        <dbReference type="ARBA" id="ARBA00007008"/>
    </source>
</evidence>
<dbReference type="InterPro" id="IPR027417">
    <property type="entry name" value="P-loop_NTPase"/>
</dbReference>
<evidence type="ECO:0000313" key="17">
    <source>
        <dbReference type="Proteomes" id="UP000721861"/>
    </source>
</evidence>
<dbReference type="PANTHER" id="PTHR11055">
    <property type="entry name" value="BIFUNCTIONAL 3'-PHOSPHOADENOSINE 5'-PHOSPHOSULFATE SYNTHASE"/>
    <property type="match status" value="1"/>
</dbReference>
<evidence type="ECO:0000256" key="2">
    <source>
        <dbReference type="ARBA" id="ARBA00002632"/>
    </source>
</evidence>
<evidence type="ECO:0000256" key="11">
    <source>
        <dbReference type="ARBA" id="ARBA00031393"/>
    </source>
</evidence>
<proteinExistence type="inferred from homology"/>
<dbReference type="RefSeq" id="WP_212228621.1">
    <property type="nucleotide sequence ID" value="NZ_JAGUCN010000013.1"/>
</dbReference>
<evidence type="ECO:0000256" key="13">
    <source>
        <dbReference type="HAMAP-Rule" id="MF_00065"/>
    </source>
</evidence>
<keyword evidence="7 13" id="KW-0547">Nucleotide-binding</keyword>
<dbReference type="NCBIfam" id="NF003013">
    <property type="entry name" value="PRK03846.1"/>
    <property type="match status" value="1"/>
</dbReference>
<keyword evidence="8 13" id="KW-0418">Kinase</keyword>
<feature type="active site" description="Phosphoserine intermediate" evidence="13">
    <location>
        <position position="105"/>
    </location>
</feature>
<evidence type="ECO:0000313" key="16">
    <source>
        <dbReference type="EMBL" id="MBS2212140.1"/>
    </source>
</evidence>
<dbReference type="HAMAP" id="MF_00065">
    <property type="entry name" value="Adenylyl_sulf_kinase"/>
    <property type="match status" value="1"/>
</dbReference>